<dbReference type="InterPro" id="IPR029055">
    <property type="entry name" value="Ntn_hydrolases_N"/>
</dbReference>
<evidence type="ECO:0000313" key="2">
    <source>
        <dbReference type="EMBL" id="ETT84310.1"/>
    </source>
</evidence>
<dbReference type="NCBIfam" id="NF040521">
    <property type="entry name" value="C45_proenzyme"/>
    <property type="match status" value="1"/>
</dbReference>
<evidence type="ECO:0000259" key="1">
    <source>
        <dbReference type="Pfam" id="PF03417"/>
    </source>
</evidence>
<dbReference type="GO" id="GO:0016787">
    <property type="term" value="F:hydrolase activity"/>
    <property type="evidence" value="ECO:0007669"/>
    <property type="project" value="UniProtKB-KW"/>
</dbReference>
<dbReference type="AlphaFoldDB" id="W4EUU2"/>
<keyword evidence="2" id="KW-0378">Hydrolase</keyword>
<dbReference type="SUPFAM" id="SSF56235">
    <property type="entry name" value="N-terminal nucleophile aminohydrolases (Ntn hydrolases)"/>
    <property type="match status" value="1"/>
</dbReference>
<evidence type="ECO:0000313" key="3">
    <source>
        <dbReference type="Proteomes" id="UP000019062"/>
    </source>
</evidence>
<name>W4EUU2_9BACL</name>
<dbReference type="InterPro" id="IPR047794">
    <property type="entry name" value="C45_proenzyme-like"/>
</dbReference>
<gene>
    <name evidence="2" type="ORF">C176_11913</name>
</gene>
<accession>W4EUU2</accession>
<proteinExistence type="predicted"/>
<dbReference type="EMBL" id="ASQA01000027">
    <property type="protein sequence ID" value="ETT84310.1"/>
    <property type="molecule type" value="Genomic_DNA"/>
</dbReference>
<protein>
    <submittedName>
        <fullName evidence="2">Choloylglycine hydrolase</fullName>
    </submittedName>
</protein>
<sequence>MNKHTGKFAYLKGSSYEIGKQQALEYRESTHAKEIFFREQPDSDKAYLEMKSQIEEYCPGLNEELEGFAEEFGYKPNQLKFYNDAWLIPGGCSLGAILPSKTVDGKTYVLRNYDLSPEISDMRLCTTKVDGRYTHTGFSVSTFGRSEGLNEKGLCVAFASCGMPIGKYPGMREPVVSGLQFMVVVRAVLETCENIEEAVRTVKSMPVGTNMNLLLADTNGEAALVGTYDGVTLVKKAELDYLIATNHGLFPEIESIEPGKLEHSQLRYTILENKFSANGKRTTCEMKELLSTEFPKGLSIHNYKENFGTVHSVLFNLTDRQLECSYGSPLKNKLYKMNVGDHFSKKQIPVEFWNKNYGPDFWRILR</sequence>
<dbReference type="InterPro" id="IPR005079">
    <property type="entry name" value="Peptidase_C45_hydrolase"/>
</dbReference>
<feature type="domain" description="Peptidase C45 hydrolase" evidence="1">
    <location>
        <begin position="104"/>
        <end position="329"/>
    </location>
</feature>
<dbReference type="Pfam" id="PF03417">
    <property type="entry name" value="AAT"/>
    <property type="match status" value="1"/>
</dbReference>
<dbReference type="InterPro" id="IPR047801">
    <property type="entry name" value="Peptidase_C45"/>
</dbReference>
<dbReference type="Gene3D" id="3.60.60.10">
    <property type="entry name" value="Penicillin V Acylase, Chain A"/>
    <property type="match status" value="1"/>
</dbReference>
<dbReference type="Proteomes" id="UP000019062">
    <property type="component" value="Unassembled WGS sequence"/>
</dbReference>
<dbReference type="eggNOG" id="COG4927">
    <property type="taxonomic scope" value="Bacteria"/>
</dbReference>
<comment type="caution">
    <text evidence="2">The sequence shown here is derived from an EMBL/GenBank/DDBJ whole genome shotgun (WGS) entry which is preliminary data.</text>
</comment>
<dbReference type="RefSeq" id="WP_038185129.1">
    <property type="nucleotide sequence ID" value="NZ_ASQA01000027.1"/>
</dbReference>
<dbReference type="PANTHER" id="PTHR34180">
    <property type="entry name" value="PEPTIDASE C45"/>
    <property type="match status" value="1"/>
</dbReference>
<reference evidence="2 3" key="1">
    <citation type="journal article" date="2014" name="BMC Genomics">
        <title>Genomic comparison of sporeforming bacilli isolated from milk.</title>
        <authorList>
            <person name="Moreno Switt A.I."/>
            <person name="Andrus A.D."/>
            <person name="Ranieri M.L."/>
            <person name="Orsi R.H."/>
            <person name="Ivy R."/>
            <person name="den Bakker H.C."/>
            <person name="Martin N.H."/>
            <person name="Wiedmann M."/>
            <person name="Boor K.J."/>
        </authorList>
    </citation>
    <scope>NUCLEOTIDE SEQUENCE [LARGE SCALE GENOMIC DNA]</scope>
    <source>
        <strain evidence="2 3">FSL R5-213</strain>
    </source>
</reference>
<keyword evidence="3" id="KW-1185">Reference proteome</keyword>
<dbReference type="PANTHER" id="PTHR34180:SF1">
    <property type="entry name" value="BETA-ALANYL-DOPAMINE_CARCININE HYDROLASE"/>
    <property type="match status" value="1"/>
</dbReference>
<organism evidence="2 3">
    <name type="scientific">Viridibacillus arenosi FSL R5-213</name>
    <dbReference type="NCBI Taxonomy" id="1227360"/>
    <lineage>
        <taxon>Bacteria</taxon>
        <taxon>Bacillati</taxon>
        <taxon>Bacillota</taxon>
        <taxon>Bacilli</taxon>
        <taxon>Bacillales</taxon>
        <taxon>Caryophanaceae</taxon>
        <taxon>Viridibacillus</taxon>
    </lineage>
</organism>
<dbReference type="PATRIC" id="fig|1227360.4.peg.2430"/>